<evidence type="ECO:0000256" key="1">
    <source>
        <dbReference type="SAM" id="MobiDB-lite"/>
    </source>
</evidence>
<feature type="compositionally biased region" description="Pro residues" evidence="1">
    <location>
        <begin position="114"/>
        <end position="123"/>
    </location>
</feature>
<dbReference type="SUPFAM" id="SSF48452">
    <property type="entry name" value="TPR-like"/>
    <property type="match status" value="1"/>
</dbReference>
<dbReference type="Pfam" id="PF10374">
    <property type="entry name" value="EST1"/>
    <property type="match status" value="1"/>
</dbReference>
<feature type="compositionally biased region" description="Pro residues" evidence="1">
    <location>
        <begin position="141"/>
        <end position="152"/>
    </location>
</feature>
<dbReference type="GO" id="GO:0070034">
    <property type="term" value="F:telomerase RNA binding"/>
    <property type="evidence" value="ECO:0007669"/>
    <property type="project" value="TreeGrafter"/>
</dbReference>
<feature type="region of interest" description="Disordered" evidence="1">
    <location>
        <begin position="43"/>
        <end position="89"/>
    </location>
</feature>
<evidence type="ECO:0000313" key="3">
    <source>
        <dbReference type="Ensembl" id="ENSCJAP00000057694.2"/>
    </source>
</evidence>
<dbReference type="Ensembl" id="ENSCJAT00000068361.3">
    <property type="protein sequence ID" value="ENSCJAP00000057694.2"/>
    <property type="gene ID" value="ENSCJAG00000005135.5"/>
</dbReference>
<feature type="region of interest" description="Disordered" evidence="1">
    <location>
        <begin position="114"/>
        <end position="196"/>
    </location>
</feature>
<proteinExistence type="predicted"/>
<dbReference type="AlphaFoldDB" id="A0A2R8N1T5"/>
<dbReference type="InterPro" id="IPR019458">
    <property type="entry name" value="Est1-like_N"/>
</dbReference>
<dbReference type="GO" id="GO:0005697">
    <property type="term" value="C:telomerase holoenzyme complex"/>
    <property type="evidence" value="ECO:0007669"/>
    <property type="project" value="TreeGrafter"/>
</dbReference>
<feature type="compositionally biased region" description="Basic residues" evidence="1">
    <location>
        <begin position="186"/>
        <end position="195"/>
    </location>
</feature>
<protein>
    <submittedName>
        <fullName evidence="3">SMG7 nonsense mediated mRNA decay factor</fullName>
    </submittedName>
</protein>
<dbReference type="Gene3D" id="1.25.40.10">
    <property type="entry name" value="Tetratricopeptide repeat domain"/>
    <property type="match status" value="1"/>
</dbReference>
<keyword evidence="4" id="KW-1185">Reference proteome</keyword>
<gene>
    <name evidence="3" type="primary">SMG7</name>
</gene>
<dbReference type="GO" id="GO:0042162">
    <property type="term" value="F:telomeric DNA binding"/>
    <property type="evidence" value="ECO:0007669"/>
    <property type="project" value="TreeGrafter"/>
</dbReference>
<feature type="domain" description="Telomerase activating protein Est1-like N-terminal" evidence="2">
    <location>
        <begin position="249"/>
        <end position="358"/>
    </location>
</feature>
<name>A0A2R8N1T5_CALJA</name>
<dbReference type="GeneTree" id="ENSGT00940000158333"/>
<dbReference type="GO" id="GO:0000184">
    <property type="term" value="P:nuclear-transcribed mRNA catabolic process, nonsense-mediated decay"/>
    <property type="evidence" value="ECO:0007669"/>
    <property type="project" value="TreeGrafter"/>
</dbReference>
<reference evidence="3" key="1">
    <citation type="submission" date="2009-03" db="EMBL/GenBank/DDBJ databases">
        <authorList>
            <person name="Warren W."/>
            <person name="Ye L."/>
            <person name="Minx P."/>
            <person name="Worley K."/>
            <person name="Gibbs R."/>
            <person name="Wilson R.K."/>
        </authorList>
    </citation>
    <scope>NUCLEOTIDE SEQUENCE [LARGE SCALE GENOMIC DNA]</scope>
</reference>
<reference evidence="3" key="2">
    <citation type="submission" date="2025-08" db="UniProtKB">
        <authorList>
            <consortium name="Ensembl"/>
        </authorList>
    </citation>
    <scope>IDENTIFICATION</scope>
</reference>
<dbReference type="InterPro" id="IPR045153">
    <property type="entry name" value="Est1/Ebs1-like"/>
</dbReference>
<dbReference type="PANTHER" id="PTHR15696:SF5">
    <property type="entry name" value="NONSENSE-MEDIATED MRNA DECAY FACTOR SMG7"/>
    <property type="match status" value="1"/>
</dbReference>
<dbReference type="Bgee" id="ENSCJAG00000005135">
    <property type="expression patterns" value="Expressed in cerebellum and 6 other cell types or tissues"/>
</dbReference>
<dbReference type="Proteomes" id="UP000008225">
    <property type="component" value="Chromosome 18"/>
</dbReference>
<sequence length="378" mass="42002">RRAKRKREIGWSDKKGEDFECNSRFFWVQCSRWGWDCPLAREERSGLAESHQAPPAGRSEAAQVPHSSLIPKGSATERRKSPGGTGAAEISREGPLLLAADFLPPLLLFPPPPPFTLPLPPGRSVPAPHGPEQQREQLSRLPPPRLIHPHPPAVRGGAGGEEDGGGRQHPRCRGAAPRSLRDPRRLRGKTRRRRMSLQSAQYLRQAEVLKADMTDSKLGPAEVWTSRQALQDLYQKMLVTDLEYALDKKVEQDLWNHAFKNQITTLQGQAKNRANPNRSEVQANLSLFLEAASGFYTQLLQELCTVFNVDLPCRVKSSQLGIISNKQTHTSAIVKPQSSSCSYICQHCLVHLGDIVPYNSPLLVGRLQVTSIVHSGSW</sequence>
<organism evidence="3 4">
    <name type="scientific">Callithrix jacchus</name>
    <name type="common">White-tufted-ear marmoset</name>
    <name type="synonym">Simia Jacchus</name>
    <dbReference type="NCBI Taxonomy" id="9483"/>
    <lineage>
        <taxon>Eukaryota</taxon>
        <taxon>Metazoa</taxon>
        <taxon>Chordata</taxon>
        <taxon>Craniata</taxon>
        <taxon>Vertebrata</taxon>
        <taxon>Euteleostomi</taxon>
        <taxon>Mammalia</taxon>
        <taxon>Eutheria</taxon>
        <taxon>Euarchontoglires</taxon>
        <taxon>Primates</taxon>
        <taxon>Haplorrhini</taxon>
        <taxon>Platyrrhini</taxon>
        <taxon>Cebidae</taxon>
        <taxon>Callitrichinae</taxon>
        <taxon>Callithrix</taxon>
        <taxon>Callithrix</taxon>
    </lineage>
</organism>
<dbReference type="InterPro" id="IPR011990">
    <property type="entry name" value="TPR-like_helical_dom_sf"/>
</dbReference>
<evidence type="ECO:0000313" key="4">
    <source>
        <dbReference type="Proteomes" id="UP000008225"/>
    </source>
</evidence>
<dbReference type="PANTHER" id="PTHR15696">
    <property type="entry name" value="SMG-7 SUPPRESSOR WITH MORPHOLOGICAL EFFECT ON GENITALIA PROTEIN 7"/>
    <property type="match status" value="1"/>
</dbReference>
<accession>A0A2R8N1T5</accession>
<reference evidence="3" key="3">
    <citation type="submission" date="2025-09" db="UniProtKB">
        <authorList>
            <consortium name="Ensembl"/>
        </authorList>
    </citation>
    <scope>IDENTIFICATION</scope>
</reference>
<evidence type="ECO:0000259" key="2">
    <source>
        <dbReference type="Pfam" id="PF10374"/>
    </source>
</evidence>